<accession>A0A2J6QME8</accession>
<gene>
    <name evidence="7" type="ORF">NA56DRAFT_641122</name>
</gene>
<dbReference type="Proteomes" id="UP000235672">
    <property type="component" value="Unassembled WGS sequence"/>
</dbReference>
<evidence type="ECO:0000256" key="4">
    <source>
        <dbReference type="ARBA" id="ARBA00044511"/>
    </source>
</evidence>
<feature type="compositionally biased region" description="Basic residues" evidence="6">
    <location>
        <begin position="22"/>
        <end position="35"/>
    </location>
</feature>
<dbReference type="PANTHER" id="PTHR47447">
    <property type="entry name" value="OS03G0856100 PROTEIN"/>
    <property type="match status" value="1"/>
</dbReference>
<comment type="similarity">
    <text evidence="1">Belongs to the CCM1 family.</text>
</comment>
<dbReference type="InterPro" id="IPR011990">
    <property type="entry name" value="TPR-like_helical_dom_sf"/>
</dbReference>
<evidence type="ECO:0000256" key="3">
    <source>
        <dbReference type="ARBA" id="ARBA00044493"/>
    </source>
</evidence>
<dbReference type="EMBL" id="KZ613466">
    <property type="protein sequence ID" value="PMD27431.1"/>
    <property type="molecule type" value="Genomic_DNA"/>
</dbReference>
<dbReference type="PROSITE" id="PS51375">
    <property type="entry name" value="PPR"/>
    <property type="match status" value="3"/>
</dbReference>
<evidence type="ECO:0000256" key="1">
    <source>
        <dbReference type="ARBA" id="ARBA00006192"/>
    </source>
</evidence>
<evidence type="ECO:0000313" key="7">
    <source>
        <dbReference type="EMBL" id="PMD27431.1"/>
    </source>
</evidence>
<dbReference type="PANTHER" id="PTHR47447:SF17">
    <property type="entry name" value="OS12G0638900 PROTEIN"/>
    <property type="match status" value="1"/>
</dbReference>
<comment type="function">
    <text evidence="3">Regulates mitochondrial small subunit maturation by controlling 15S rRNA 5'-end processing. Localizes to the 5' precursor of the 15S rRNA in a position that is subsequently occupied by mS47 in the mature yeast mtSSU. Uses structure and sequence-specific RNA recognition, binding to a single-stranded region of the precursor and specifically recognizing bases -6 to -1. The exchange of Ccm1 for mS47 is coupled to the irreversible removal of precursor rRNA that is accompanied by conformational changes of the mitoribosomal proteins uS5m and mS26. These conformational changes signal completion of 5'-end rRNA processing through protection of the mature 5'-end of the 15S rRNA and stabilization of mS47. The removal of the 5' precursor together with the dissociation of Ccm1 may be catalyzed by the 5'-3' exoribonuclease Pet127. Involved in the specific removal of group I introns in mitochondrial encoded transcripts.</text>
</comment>
<evidence type="ECO:0000256" key="6">
    <source>
        <dbReference type="SAM" id="MobiDB-lite"/>
    </source>
</evidence>
<protein>
    <recommendedName>
        <fullName evidence="9">Pentacotripeptide-repeat region of PRORP domain-containing protein</fullName>
    </recommendedName>
</protein>
<feature type="repeat" description="PPR" evidence="5">
    <location>
        <begin position="421"/>
        <end position="455"/>
    </location>
</feature>
<dbReference type="AlphaFoldDB" id="A0A2J6QME8"/>
<evidence type="ECO:0008006" key="9">
    <source>
        <dbReference type="Google" id="ProtNLM"/>
    </source>
</evidence>
<feature type="repeat" description="PPR" evidence="5">
    <location>
        <begin position="727"/>
        <end position="761"/>
    </location>
</feature>
<dbReference type="Gene3D" id="1.25.40.10">
    <property type="entry name" value="Tetratricopeptide repeat domain"/>
    <property type="match status" value="2"/>
</dbReference>
<proteinExistence type="inferred from homology"/>
<evidence type="ECO:0000313" key="8">
    <source>
        <dbReference type="Proteomes" id="UP000235672"/>
    </source>
</evidence>
<feature type="region of interest" description="Disordered" evidence="6">
    <location>
        <begin position="20"/>
        <end position="42"/>
    </location>
</feature>
<organism evidence="7 8">
    <name type="scientific">Hyaloscypha hepaticicola</name>
    <dbReference type="NCBI Taxonomy" id="2082293"/>
    <lineage>
        <taxon>Eukaryota</taxon>
        <taxon>Fungi</taxon>
        <taxon>Dikarya</taxon>
        <taxon>Ascomycota</taxon>
        <taxon>Pezizomycotina</taxon>
        <taxon>Leotiomycetes</taxon>
        <taxon>Helotiales</taxon>
        <taxon>Hyaloscyphaceae</taxon>
        <taxon>Hyaloscypha</taxon>
    </lineage>
</organism>
<dbReference type="STRING" id="1745343.A0A2J6QME8"/>
<dbReference type="InterPro" id="IPR002885">
    <property type="entry name" value="PPR_rpt"/>
</dbReference>
<keyword evidence="8" id="KW-1185">Reference proteome</keyword>
<sequence>MESSGISGEELRRKNETIWGCRSRKRLRGAPRKVANHFPGPRTSDNFEEEEFRRRYEEIWGSRAKKAPLMPARRVPGEQNQQGTARRMRPTATQFTFFFSKRGFKRRPELAQRERAVQQWMEEKELLAACDRKGLRSLLEHESSNIPDIRPKFSRHRPHVMPELHASFKPWNRRFAIISLRHDEIMKNLTLPRHGFPTKFPVRFLRDLMDEANSRGLRWKWKKFSPQRQMEIWPELMLKTLQFRPEKVLKVLAGTYFQEPFPPPYALSDCLNYAVRHFLGGTTSPSKALVRNILNAVYGLLRTGPQDYLHISQNSTYLLISHAADTDLYYLKKLYAMMTDLNHPMHANTLMQFADHLAKAGETDMALEILQKLKSYGSDFNTPQMLSLCSTVLNRSFRRPDATHSESAIFEQMLEWEMQPNIITYNILIKNSVDAGNKSTAWQIHDMMVESGIEPDAYTYSILLNDSKERMDSEDIKTVMGLVQRKCVTSAYIVNDVLDAIFLLYQQRAKDDALLSGPQTAFDHMLKVYAENFHIEPLARIIPWISEMLPNVQHLETPPVALDELEYPPIPTQTLMMSAFIYGLSDSGAVRHFYDHFRQLLLTGDPALADFVQTTYIWNAVLIALDKFSDTVGDCIAVVGDMLAPTQAENVNEDFPRRTSSFEMQPKVKVSEGQIKIPGEQPRIAHVPPKPDVYTWSLLIKICMKQSQTRAAEKVFTMMQERGVEPNDATWSSLAMGYIRLQDTDNAVNVLSRMERAGLGTHARYLARILEDRDRKGFLQAIRRSKNRESNSGAELLDQLQNDLRDFRENEQFKELEGGSNESDFIVEDLGGRLKEI</sequence>
<evidence type="ECO:0000256" key="2">
    <source>
        <dbReference type="ARBA" id="ARBA00022737"/>
    </source>
</evidence>
<evidence type="ECO:0000256" key="5">
    <source>
        <dbReference type="PROSITE-ProRule" id="PRU00708"/>
    </source>
</evidence>
<keyword evidence="2" id="KW-0677">Repeat</keyword>
<comment type="subunit">
    <text evidence="4">Binds to mitochondrial small subunit 15S rRNA.</text>
</comment>
<feature type="repeat" description="PPR" evidence="5">
    <location>
        <begin position="692"/>
        <end position="726"/>
    </location>
</feature>
<dbReference type="Pfam" id="PF13041">
    <property type="entry name" value="PPR_2"/>
    <property type="match status" value="2"/>
</dbReference>
<dbReference type="OrthoDB" id="185373at2759"/>
<reference evidence="7 8" key="1">
    <citation type="submission" date="2016-05" db="EMBL/GenBank/DDBJ databases">
        <title>A degradative enzymes factory behind the ericoid mycorrhizal symbiosis.</title>
        <authorList>
            <consortium name="DOE Joint Genome Institute"/>
            <person name="Martino E."/>
            <person name="Morin E."/>
            <person name="Grelet G."/>
            <person name="Kuo A."/>
            <person name="Kohler A."/>
            <person name="Daghino S."/>
            <person name="Barry K."/>
            <person name="Choi C."/>
            <person name="Cichocki N."/>
            <person name="Clum A."/>
            <person name="Copeland A."/>
            <person name="Hainaut M."/>
            <person name="Haridas S."/>
            <person name="Labutti K."/>
            <person name="Lindquist E."/>
            <person name="Lipzen A."/>
            <person name="Khouja H.-R."/>
            <person name="Murat C."/>
            <person name="Ohm R."/>
            <person name="Olson A."/>
            <person name="Spatafora J."/>
            <person name="Veneault-Fourrey C."/>
            <person name="Henrissat B."/>
            <person name="Grigoriev I."/>
            <person name="Martin F."/>
            <person name="Perotto S."/>
        </authorList>
    </citation>
    <scope>NUCLEOTIDE SEQUENCE [LARGE SCALE GENOMIC DNA]</scope>
    <source>
        <strain evidence="7 8">UAMH 7357</strain>
    </source>
</reference>
<dbReference type="NCBIfam" id="TIGR00756">
    <property type="entry name" value="PPR"/>
    <property type="match status" value="2"/>
</dbReference>
<name>A0A2J6QME8_9HELO</name>